<dbReference type="PANTHER" id="PTHR30537:SF26">
    <property type="entry name" value="GLYCINE CLEAVAGE SYSTEM TRANSCRIPTIONAL ACTIVATOR"/>
    <property type="match status" value="1"/>
</dbReference>
<dbReference type="InterPro" id="IPR036388">
    <property type="entry name" value="WH-like_DNA-bd_sf"/>
</dbReference>
<dbReference type="FunFam" id="1.10.10.10:FF:000038">
    <property type="entry name" value="Glycine cleavage system transcriptional activator"/>
    <property type="match status" value="1"/>
</dbReference>
<dbReference type="InterPro" id="IPR058163">
    <property type="entry name" value="LysR-type_TF_proteobact-type"/>
</dbReference>
<dbReference type="InterPro" id="IPR000847">
    <property type="entry name" value="LysR_HTH_N"/>
</dbReference>
<dbReference type="NCBIfam" id="NF008352">
    <property type="entry name" value="PRK11139.1"/>
    <property type="match status" value="1"/>
</dbReference>
<dbReference type="AlphaFoldDB" id="A0A7X7LYL9"/>
<comment type="similarity">
    <text evidence="1">Belongs to the LysR transcriptional regulatory family.</text>
</comment>
<evidence type="ECO:0000259" key="5">
    <source>
        <dbReference type="PROSITE" id="PS50931"/>
    </source>
</evidence>
<dbReference type="PROSITE" id="PS50931">
    <property type="entry name" value="HTH_LYSR"/>
    <property type="match status" value="1"/>
</dbReference>
<dbReference type="Gene3D" id="1.10.10.10">
    <property type="entry name" value="Winged helix-like DNA-binding domain superfamily/Winged helix DNA-binding domain"/>
    <property type="match status" value="1"/>
</dbReference>
<comment type="caution">
    <text evidence="6">The sequence shown here is derived from an EMBL/GenBank/DDBJ whole genome shotgun (WGS) entry which is preliminary data.</text>
</comment>
<dbReference type="Gene3D" id="3.40.190.10">
    <property type="entry name" value="Periplasmic binding protein-like II"/>
    <property type="match status" value="2"/>
</dbReference>
<evidence type="ECO:0000256" key="4">
    <source>
        <dbReference type="ARBA" id="ARBA00023163"/>
    </source>
</evidence>
<keyword evidence="2" id="KW-0805">Transcription regulation</keyword>
<dbReference type="GO" id="GO:0003700">
    <property type="term" value="F:DNA-binding transcription factor activity"/>
    <property type="evidence" value="ECO:0007669"/>
    <property type="project" value="InterPro"/>
</dbReference>
<dbReference type="InterPro" id="IPR036390">
    <property type="entry name" value="WH_DNA-bd_sf"/>
</dbReference>
<evidence type="ECO:0000256" key="3">
    <source>
        <dbReference type="ARBA" id="ARBA00023125"/>
    </source>
</evidence>
<dbReference type="CDD" id="cd08481">
    <property type="entry name" value="PBP2_GcdR_like"/>
    <property type="match status" value="1"/>
</dbReference>
<dbReference type="SUPFAM" id="SSF46785">
    <property type="entry name" value="Winged helix' DNA-binding domain"/>
    <property type="match status" value="1"/>
</dbReference>
<dbReference type="FunFam" id="3.40.190.10:FF:000017">
    <property type="entry name" value="Glycine cleavage system transcriptional activator"/>
    <property type="match status" value="1"/>
</dbReference>
<keyword evidence="3" id="KW-0238">DNA-binding</keyword>
<dbReference type="GO" id="GO:0006351">
    <property type="term" value="P:DNA-templated transcription"/>
    <property type="evidence" value="ECO:0007669"/>
    <property type="project" value="TreeGrafter"/>
</dbReference>
<dbReference type="GO" id="GO:0043565">
    <property type="term" value="F:sequence-specific DNA binding"/>
    <property type="evidence" value="ECO:0007669"/>
    <property type="project" value="TreeGrafter"/>
</dbReference>
<proteinExistence type="inferred from homology"/>
<dbReference type="SUPFAM" id="SSF53850">
    <property type="entry name" value="Periplasmic binding protein-like II"/>
    <property type="match status" value="1"/>
</dbReference>
<dbReference type="PANTHER" id="PTHR30537">
    <property type="entry name" value="HTH-TYPE TRANSCRIPTIONAL REGULATOR"/>
    <property type="match status" value="1"/>
</dbReference>
<evidence type="ECO:0000313" key="7">
    <source>
        <dbReference type="Proteomes" id="UP000536534"/>
    </source>
</evidence>
<dbReference type="Pfam" id="PF00126">
    <property type="entry name" value="HTH_1"/>
    <property type="match status" value="1"/>
</dbReference>
<dbReference type="OrthoDB" id="9178397at2"/>
<evidence type="ECO:0000256" key="1">
    <source>
        <dbReference type="ARBA" id="ARBA00009437"/>
    </source>
</evidence>
<evidence type="ECO:0000256" key="2">
    <source>
        <dbReference type="ARBA" id="ARBA00023015"/>
    </source>
</evidence>
<feature type="domain" description="HTH lysR-type" evidence="5">
    <location>
        <begin position="6"/>
        <end position="63"/>
    </location>
</feature>
<protein>
    <submittedName>
        <fullName evidence="6">LysR family transcriptional regulator</fullName>
    </submittedName>
</protein>
<keyword evidence="4" id="KW-0804">Transcription</keyword>
<accession>A0A7X7LYL9</accession>
<dbReference type="InterPro" id="IPR005119">
    <property type="entry name" value="LysR_subst-bd"/>
</dbReference>
<name>A0A7X7LYL9_9RHOO</name>
<organism evidence="6 7">
    <name type="scientific">Thauera phenolivorans</name>
    <dbReference type="NCBI Taxonomy" id="1792543"/>
    <lineage>
        <taxon>Bacteria</taxon>
        <taxon>Pseudomonadati</taxon>
        <taxon>Pseudomonadota</taxon>
        <taxon>Betaproteobacteria</taxon>
        <taxon>Rhodocyclales</taxon>
        <taxon>Zoogloeaceae</taxon>
        <taxon>Thauera</taxon>
    </lineage>
</organism>
<dbReference type="EMBL" id="JAAYYV010000424">
    <property type="protein sequence ID" value="NLF55638.1"/>
    <property type="molecule type" value="Genomic_DNA"/>
</dbReference>
<reference evidence="6 7" key="1">
    <citation type="journal article" date="2020" name="Biotechnol. Biofuels">
        <title>New insights from the biogas microbiome by comprehensive genome-resolved metagenomics of nearly 1600 species originating from multiple anaerobic digesters.</title>
        <authorList>
            <person name="Campanaro S."/>
            <person name="Treu L."/>
            <person name="Rodriguez-R L.M."/>
            <person name="Kovalovszki A."/>
            <person name="Ziels R.M."/>
            <person name="Maus I."/>
            <person name="Zhu X."/>
            <person name="Kougias P.G."/>
            <person name="Basile A."/>
            <person name="Luo G."/>
            <person name="Schluter A."/>
            <person name="Konstantinidis K.T."/>
            <person name="Angelidaki I."/>
        </authorList>
    </citation>
    <scope>NUCLEOTIDE SEQUENCE [LARGE SCALE GENOMIC DNA]</scope>
    <source>
        <strain evidence="6">AS06rmzACSIP_256</strain>
    </source>
</reference>
<dbReference type="RefSeq" id="WP_068804372.1">
    <property type="nucleotide sequence ID" value="NZ_MBFM01000001.1"/>
</dbReference>
<evidence type="ECO:0000313" key="6">
    <source>
        <dbReference type="EMBL" id="NLF55638.1"/>
    </source>
</evidence>
<dbReference type="PRINTS" id="PR00039">
    <property type="entry name" value="HTHLYSR"/>
</dbReference>
<dbReference type="Pfam" id="PF03466">
    <property type="entry name" value="LysR_substrate"/>
    <property type="match status" value="1"/>
</dbReference>
<sequence>MRKKIPSTAALLAFEAAARHQSFTRAADELALTQSAICRQIAGLEAFLGVALFRRTRRGVQLTEAGEGYARQVSPRLDAIERDTLAVMAHQGTADALDLAVVPTFATRWLIPRLGGFQARHPEIVVNMSTQTRPFLFDQTEFDAAIYFGDAGWPGTEAHFLMHEYPVPVCSPALVGTREGMTPAEVAGLPLLQQSTRPYAWRQWFEAANVKAARDMAGMRLELFSMLAQAAIERMGVALIPPFLIQRELAGGLLIMPCARSFPSTRAYYLIVPERKAERPALTRFREWLVAATHDAHGPIAPAASAS</sequence>
<dbReference type="Proteomes" id="UP000536534">
    <property type="component" value="Unassembled WGS sequence"/>
</dbReference>
<gene>
    <name evidence="6" type="ORF">GX576_14820</name>
</gene>